<reference evidence="1" key="2">
    <citation type="journal article" date="2022" name="Microb. Genom.">
        <title>A chromosome-scale genome assembly of the tomato pathogen Cladosporium fulvum reveals a compartmentalized genome architecture and the presence of a dispensable chromosome.</title>
        <authorList>
            <person name="Zaccaron A.Z."/>
            <person name="Chen L.H."/>
            <person name="Samaras A."/>
            <person name="Stergiopoulos I."/>
        </authorList>
    </citation>
    <scope>NUCLEOTIDE SEQUENCE</scope>
    <source>
        <strain evidence="1">Race5_Kim</strain>
    </source>
</reference>
<accession>A0A9Q8PAK2</accession>
<dbReference type="AlphaFoldDB" id="A0A9Q8PAK2"/>
<dbReference type="RefSeq" id="XP_047763285.1">
    <property type="nucleotide sequence ID" value="XM_047906635.1"/>
</dbReference>
<dbReference type="OrthoDB" id="3634800at2759"/>
<reference evidence="1" key="1">
    <citation type="submission" date="2021-12" db="EMBL/GenBank/DDBJ databases">
        <authorList>
            <person name="Zaccaron A."/>
            <person name="Stergiopoulos I."/>
        </authorList>
    </citation>
    <scope>NUCLEOTIDE SEQUENCE</scope>
    <source>
        <strain evidence="1">Race5_Kim</strain>
    </source>
</reference>
<keyword evidence="2" id="KW-1185">Reference proteome</keyword>
<sequence>MVLHNWKSHASDYWKLLPVQFFTNESKTPAELKKALKGWGFVSSKTMSHDRVGKIARQIFYHLPCYEAWNLHELRASCVGRRLAPPAITGCSPRVDLIRRLETADKSQTLDKFMEIPPELRIVTYTMHFEDIDQIRVDNAIPAQPPITKVSSMVRHESLPLFYDTCRFGFWLSEREGIEDYDGPTEPSNMWFIEAAATLTDPHGLRAPAQPLGGSLTHLRVGGWVRGRGIAVTGGRLGGWIRYEVKYQNTVNGVGMTVERCFSDGPEELDLYEYEPQRADDAMESRAAHLLGIFRQRGDELMLQSTDVAEFENLGFNLE</sequence>
<dbReference type="Proteomes" id="UP000756132">
    <property type="component" value="Chromosome 6"/>
</dbReference>
<evidence type="ECO:0000313" key="1">
    <source>
        <dbReference type="EMBL" id="UJO18919.1"/>
    </source>
</evidence>
<name>A0A9Q8PAK2_PASFU</name>
<dbReference type="EMBL" id="CP090168">
    <property type="protein sequence ID" value="UJO18919.1"/>
    <property type="molecule type" value="Genomic_DNA"/>
</dbReference>
<evidence type="ECO:0000313" key="2">
    <source>
        <dbReference type="Proteomes" id="UP000756132"/>
    </source>
</evidence>
<protein>
    <submittedName>
        <fullName evidence="1">Uncharacterized protein</fullName>
    </submittedName>
</protein>
<dbReference type="GeneID" id="71987365"/>
<organism evidence="1 2">
    <name type="scientific">Passalora fulva</name>
    <name type="common">Tomato leaf mold</name>
    <name type="synonym">Cladosporium fulvum</name>
    <dbReference type="NCBI Taxonomy" id="5499"/>
    <lineage>
        <taxon>Eukaryota</taxon>
        <taxon>Fungi</taxon>
        <taxon>Dikarya</taxon>
        <taxon>Ascomycota</taxon>
        <taxon>Pezizomycotina</taxon>
        <taxon>Dothideomycetes</taxon>
        <taxon>Dothideomycetidae</taxon>
        <taxon>Mycosphaerellales</taxon>
        <taxon>Mycosphaerellaceae</taxon>
        <taxon>Fulvia</taxon>
    </lineage>
</organism>
<proteinExistence type="predicted"/>
<dbReference type="KEGG" id="ffu:CLAFUR5_07487"/>
<gene>
    <name evidence="1" type="ORF">CLAFUR5_07487</name>
</gene>